<keyword evidence="5" id="KW-1185">Reference proteome</keyword>
<organism evidence="4 5">
    <name type="scientific">Spirosoma profusum</name>
    <dbReference type="NCBI Taxonomy" id="2771354"/>
    <lineage>
        <taxon>Bacteria</taxon>
        <taxon>Pseudomonadati</taxon>
        <taxon>Bacteroidota</taxon>
        <taxon>Cytophagia</taxon>
        <taxon>Cytophagales</taxon>
        <taxon>Cytophagaceae</taxon>
        <taxon>Spirosoma</taxon>
    </lineage>
</organism>
<keyword evidence="2" id="KW-0472">Membrane</keyword>
<comment type="caution">
    <text evidence="4">The sequence shown here is derived from an EMBL/GenBank/DDBJ whole genome shotgun (WGS) entry which is preliminary data.</text>
</comment>
<gene>
    <name evidence="4" type="ORF">IC229_21755</name>
</gene>
<dbReference type="InterPro" id="IPR008756">
    <property type="entry name" value="Peptidase_M56"/>
</dbReference>
<dbReference type="InterPro" id="IPR052173">
    <property type="entry name" value="Beta-lactam_resp_regulator"/>
</dbReference>
<dbReference type="EMBL" id="JACWZY010000020">
    <property type="protein sequence ID" value="MBD2703286.1"/>
    <property type="molecule type" value="Genomic_DNA"/>
</dbReference>
<sequence>MDVTFLTRWISEPQVKAICWALIHSLWIGLLVAALAGLVMILTQKTSSHLRYQLLCGCLLLFVLLTGYVYYQLANATSNRTAARIVPKVTSTMSATLVKRAALAKRGTSFINQFVRTINYNAQWIFAAWLLFFALKSLKLISGLVYIRRIRTHRISAADDEWQQKVQLFSQQLGIRQSVSVLQSPLVKVPVTVGMLKPVILVPVGLFFQLPVEQLDTILWHELAHVWRRDYLMNLLQSLVEAVFFFNPGLLWLSALIREEREICCDDIVLARTSRKSNYLEALLAFQESPQPTASFAMSLGFRNQQLIDRLRRMVTQENKRLSVAEKLVLLSGLVILLASAFVPRNTADIRKKSTQLKMKSEHIAKKKDLAKPNRANVRAASLRMSFQPENLEADTLPVISAKSVIKIDSNLNFTQILFERTNADMANREMRVKDDKGNRYHLKIANDQLIALDVNDVAIASTDLPEYYGLLRQIDQAFARKRQQKQELSDRRFAQIKAERAQFLLREKEARQTKLDRLKQQNPGAMPSKDWPHLAEGKKLRQAEFVKKEWQLDTKKKSFEVKTDLIAHQQIQPKKKLPEPPNISYDQERVRGVIAALVAEKVVPDATSVDWFGLSTDELIVNGQKQPDVLQKRLKEQYGIAPNYGLYYGPGKMYGKGIIIDKEDLSR</sequence>
<evidence type="ECO:0000259" key="3">
    <source>
        <dbReference type="Pfam" id="PF05569"/>
    </source>
</evidence>
<name>A0A927AS46_9BACT</name>
<proteinExistence type="predicted"/>
<feature type="transmembrane region" description="Helical" evidence="2">
    <location>
        <begin position="322"/>
        <end position="343"/>
    </location>
</feature>
<feature type="domain" description="Peptidase M56" evidence="3">
    <location>
        <begin position="32"/>
        <end position="311"/>
    </location>
</feature>
<evidence type="ECO:0000256" key="1">
    <source>
        <dbReference type="SAM" id="Coils"/>
    </source>
</evidence>
<keyword evidence="2" id="KW-0812">Transmembrane</keyword>
<dbReference type="Proteomes" id="UP000598820">
    <property type="component" value="Unassembled WGS sequence"/>
</dbReference>
<feature type="transmembrane region" description="Helical" evidence="2">
    <location>
        <begin position="124"/>
        <end position="147"/>
    </location>
</feature>
<evidence type="ECO:0000313" key="4">
    <source>
        <dbReference type="EMBL" id="MBD2703286.1"/>
    </source>
</evidence>
<keyword evidence="1" id="KW-0175">Coiled coil</keyword>
<evidence type="ECO:0000313" key="5">
    <source>
        <dbReference type="Proteomes" id="UP000598820"/>
    </source>
</evidence>
<feature type="transmembrane region" description="Helical" evidence="2">
    <location>
        <begin position="54"/>
        <end position="71"/>
    </location>
</feature>
<feature type="coiled-coil region" evidence="1">
    <location>
        <begin position="472"/>
        <end position="522"/>
    </location>
</feature>
<dbReference type="Gene3D" id="3.30.2010.10">
    <property type="entry name" value="Metalloproteases ('zincins'), catalytic domain"/>
    <property type="match status" value="1"/>
</dbReference>
<dbReference type="PANTHER" id="PTHR34978">
    <property type="entry name" value="POSSIBLE SENSOR-TRANSDUCER PROTEIN BLAR"/>
    <property type="match status" value="1"/>
</dbReference>
<protein>
    <submittedName>
        <fullName evidence="4">M56 family metallopeptidase</fullName>
    </submittedName>
</protein>
<accession>A0A927AS46</accession>
<dbReference type="AlphaFoldDB" id="A0A927AS46"/>
<dbReference type="PANTHER" id="PTHR34978:SF3">
    <property type="entry name" value="SLR0241 PROTEIN"/>
    <property type="match status" value="1"/>
</dbReference>
<dbReference type="CDD" id="cd07341">
    <property type="entry name" value="M56_BlaR1_MecR1_like"/>
    <property type="match status" value="1"/>
</dbReference>
<feature type="transmembrane region" description="Helical" evidence="2">
    <location>
        <begin position="20"/>
        <end position="42"/>
    </location>
</feature>
<dbReference type="Pfam" id="PF05569">
    <property type="entry name" value="Peptidase_M56"/>
    <property type="match status" value="1"/>
</dbReference>
<keyword evidence="2" id="KW-1133">Transmembrane helix</keyword>
<reference evidence="4" key="1">
    <citation type="submission" date="2020-09" db="EMBL/GenBank/DDBJ databases">
        <authorList>
            <person name="Kim M.K."/>
        </authorList>
    </citation>
    <scope>NUCLEOTIDE SEQUENCE</scope>
    <source>
        <strain evidence="4">BT702</strain>
    </source>
</reference>
<evidence type="ECO:0000256" key="2">
    <source>
        <dbReference type="SAM" id="Phobius"/>
    </source>
</evidence>
<dbReference type="RefSeq" id="WP_190889131.1">
    <property type="nucleotide sequence ID" value="NZ_JACWZY010000020.1"/>
</dbReference>